<feature type="domain" description="Xrn1 N-terminal" evidence="6">
    <location>
        <begin position="1"/>
        <end position="234"/>
    </location>
</feature>
<feature type="region of interest" description="Disordered" evidence="5">
    <location>
        <begin position="669"/>
        <end position="742"/>
    </location>
</feature>
<keyword evidence="12" id="KW-1185">Reference proteome</keyword>
<feature type="domain" description="5'-3' exoribonuclease 1 D1" evidence="9">
    <location>
        <begin position="759"/>
        <end position="926"/>
    </location>
</feature>
<evidence type="ECO:0000256" key="5">
    <source>
        <dbReference type="SAM" id="MobiDB-lite"/>
    </source>
</evidence>
<dbReference type="Gene3D" id="1.25.40.1050">
    <property type="match status" value="1"/>
</dbReference>
<comment type="caution">
    <text evidence="11">The sequence shown here is derived from an EMBL/GenBank/DDBJ whole genome shotgun (WGS) entry which is preliminary data.</text>
</comment>
<dbReference type="STRING" id="1890364.A0A2P6N9N7"/>
<evidence type="ECO:0000256" key="1">
    <source>
        <dbReference type="ARBA" id="ARBA00022722"/>
    </source>
</evidence>
<dbReference type="Pfam" id="PF18332">
    <property type="entry name" value="XRN1_D1"/>
    <property type="match status" value="1"/>
</dbReference>
<sequence>MGVPQLFRYLAQRYPLIIQDANAVTRPSFDNFYVDFNGVIHNCTHANRDLSGDDASTLESKSQKEIMFAIFKAVEDLFDVVEPQKLLFLAIDGVAPRAKMNQQRQRRYKSALDRQKAVEHHSQNPDAASKVEEMFDSNCISPGTEFMAELTSQLKSFIQNKINNDRRWRNIRVILSGSEVPGEGEHKISEFIRSLKSQAKYDPYTTHCLYGLDADLIGLGLASHEPYFTLLREKVIFRSKKAREEEKALAKQGVLFQQTDAYNFVSINVLREYLDMEFRSHVTNFKFNLERVIDDFVFLCFLVGNDFLPCLPFLEIDENGIDTVLAAYKSFVSKGETGWNNYLVNAYEGKVQFKQFWDLLSSLSTSESTAIFQRVEAVKKQNETKVEGQKATEVKEGAEKSLKDMLGLSSDNAVTPTLDLESLQGVAKYKRDYYVGNRVLEAAEEKEETPKDDPTLRDVAQKYMEGLIWTLNYYYQGHLSWSWYYPYFSAPFVQDVVHQLKSAAQEESGLSLSFNMSKPLSPLTQLLCILPPLSHKLLPSSYASLLTEESSPLAAAFPKTHDWIRDAKGREWRDVAVIPFIDENLVEKTLSEKKAELNEEEKKRNGFGTPTLFAYDANEKGEKVPNPFLGEETTINRCKVSNFVLPPYQNRAAMIKDIEAIVQAESAKQQQQQQQQTSNTKAKVEEEEDDDFEETSSARKKRGNKRAAQAKKAPAPAAPAPAPVVPASTTSEVPPAASGKSENFLPAPHPLWKELEGVNNFPYVKSLKFSSKLEKIGVKVVGGGASRHQTMVVQPESFNGDALQLANKWIDHNLFAEWPYLVEAQVLEVHTPTLRYYRNQKGKLMQEPMISQQFTAKETEVRSSLSDYNGVRLSAPSNCLVLLRLFSGMSVRNGSRTRRYAEEKLYPAEVLPLDSFMVNKIAQQHDRIKRYAVFTSIPNEKILPVGSKVFYIGAQSGAHGAYGTVTASSSKGFDLELEVSTLVGNFGTQVVGTVGKEKWSSNQEASQALGISPLTLSRITGSITFRGSENGVATELDLGLGIKYARKDLLVLGYARRSYIKGRNPNDNPRAIWEYSEKTMNILRDWKEKFPEFFTNVNKDPSLDAFDPAVVFPEKSAERVKEMSQWLSENPALSQPLVPCDSSALSKDLVKMVEAKAVEHVDNISKARNPYKKIVLKNVESSEILNPHYADESWTAGHGKKFELGDRVVYIRDTGAVPVNYQGTVVGINRSSCEVVFDREFLAGTKLQGRVDGLRGASVDVSCLLNLTHADMVFVTKEQKVEKKTTKTVSKNLWDVLGDE</sequence>
<dbReference type="Pfam" id="PF17846">
    <property type="entry name" value="XRN_M"/>
    <property type="match status" value="2"/>
</dbReference>
<dbReference type="InterPro" id="IPR047008">
    <property type="entry name" value="XRN1_SH3_sf"/>
</dbReference>
<dbReference type="GO" id="GO:0003723">
    <property type="term" value="F:RNA binding"/>
    <property type="evidence" value="ECO:0007669"/>
    <property type="project" value="TreeGrafter"/>
</dbReference>
<dbReference type="Pfam" id="PF18334">
    <property type="entry name" value="XRN1_D2_D3"/>
    <property type="match status" value="1"/>
</dbReference>
<feature type="region of interest" description="Disordered" evidence="5">
    <location>
        <begin position="100"/>
        <end position="129"/>
    </location>
</feature>
<dbReference type="InterPro" id="IPR041385">
    <property type="entry name" value="SH3_12"/>
</dbReference>
<evidence type="ECO:0000256" key="2">
    <source>
        <dbReference type="ARBA" id="ARBA00022801"/>
    </source>
</evidence>
<keyword evidence="1" id="KW-0540">Nuclease</keyword>
<keyword evidence="2" id="KW-0378">Hydrolase</keyword>
<dbReference type="InterPro" id="IPR040992">
    <property type="entry name" value="XRN1_D1"/>
</dbReference>
<dbReference type="GO" id="GO:0016075">
    <property type="term" value="P:rRNA catabolic process"/>
    <property type="evidence" value="ECO:0007669"/>
    <property type="project" value="TreeGrafter"/>
</dbReference>
<feature type="domain" description="Xrn1 helical" evidence="7">
    <location>
        <begin position="449"/>
        <end position="632"/>
    </location>
</feature>
<dbReference type="InParanoid" id="A0A2P6N9N7"/>
<evidence type="ECO:0000259" key="8">
    <source>
        <dbReference type="Pfam" id="PF18129"/>
    </source>
</evidence>
<feature type="domain" description="5'-3' exoribonuclease 1 SH3-like" evidence="8">
    <location>
        <begin position="1201"/>
        <end position="1266"/>
    </location>
</feature>
<evidence type="ECO:0000256" key="3">
    <source>
        <dbReference type="ARBA" id="ARBA00022839"/>
    </source>
</evidence>
<evidence type="ECO:0000313" key="11">
    <source>
        <dbReference type="EMBL" id="PRP80678.1"/>
    </source>
</evidence>
<dbReference type="InterPro" id="IPR047007">
    <property type="entry name" value="XRN1_D1_sf"/>
</dbReference>
<dbReference type="Gene3D" id="2.30.30.750">
    <property type="match status" value="1"/>
</dbReference>
<dbReference type="GO" id="GO:0000956">
    <property type="term" value="P:nuclear-transcribed mRNA catabolic process"/>
    <property type="evidence" value="ECO:0007669"/>
    <property type="project" value="TreeGrafter"/>
</dbReference>
<comment type="similarity">
    <text evidence="4">Belongs to the 5'-3' exonuclease family.</text>
</comment>
<dbReference type="PANTHER" id="PTHR12341:SF7">
    <property type="entry name" value="5'-3' EXORIBONUCLEASE 1"/>
    <property type="match status" value="1"/>
</dbReference>
<dbReference type="Pfam" id="PF18129">
    <property type="entry name" value="SH3_12"/>
    <property type="match status" value="1"/>
</dbReference>
<dbReference type="Proteomes" id="UP000241769">
    <property type="component" value="Unassembled WGS sequence"/>
</dbReference>
<evidence type="ECO:0000259" key="10">
    <source>
        <dbReference type="Pfam" id="PF18334"/>
    </source>
</evidence>
<dbReference type="GO" id="GO:0005634">
    <property type="term" value="C:nucleus"/>
    <property type="evidence" value="ECO:0007669"/>
    <property type="project" value="TreeGrafter"/>
</dbReference>
<dbReference type="Gene3D" id="3.40.50.12390">
    <property type="match status" value="2"/>
</dbReference>
<feature type="domain" description="Xrn1 helical" evidence="7">
    <location>
        <begin position="286"/>
        <end position="403"/>
    </location>
</feature>
<accession>A0A2P6N9N7</accession>
<dbReference type="OrthoDB" id="372487at2759"/>
<reference evidence="11 12" key="1">
    <citation type="journal article" date="2018" name="Genome Biol. Evol.">
        <title>Multiple Roots of Fruiting Body Formation in Amoebozoa.</title>
        <authorList>
            <person name="Hillmann F."/>
            <person name="Forbes G."/>
            <person name="Novohradska S."/>
            <person name="Ferling I."/>
            <person name="Riege K."/>
            <person name="Groth M."/>
            <person name="Westermann M."/>
            <person name="Marz M."/>
            <person name="Spaller T."/>
            <person name="Winckler T."/>
            <person name="Schaap P."/>
            <person name="Glockner G."/>
        </authorList>
    </citation>
    <scope>NUCLEOTIDE SEQUENCE [LARGE SCALE GENOMIC DNA]</scope>
    <source>
        <strain evidence="11 12">Jena</strain>
    </source>
</reference>
<dbReference type="InterPro" id="IPR041412">
    <property type="entry name" value="Xrn1_helical"/>
</dbReference>
<dbReference type="PANTHER" id="PTHR12341">
    <property type="entry name" value="5'-&gt;3' EXORIBONUCLEASE"/>
    <property type="match status" value="1"/>
</dbReference>
<feature type="domain" description="Exoribonuclease Xrn1 D2/D3" evidence="10">
    <location>
        <begin position="943"/>
        <end position="1167"/>
    </location>
</feature>
<protein>
    <submittedName>
        <fullName evidence="11">5'-3' exoribonuclease 1-like isoform 2</fullName>
    </submittedName>
</protein>
<dbReference type="EMBL" id="MDYQ01000141">
    <property type="protein sequence ID" value="PRP80678.1"/>
    <property type="molecule type" value="Genomic_DNA"/>
</dbReference>
<evidence type="ECO:0000259" key="6">
    <source>
        <dbReference type="Pfam" id="PF03159"/>
    </source>
</evidence>
<dbReference type="InterPro" id="IPR027073">
    <property type="entry name" value="5_3_exoribonuclease"/>
</dbReference>
<dbReference type="InterPro" id="IPR004859">
    <property type="entry name" value="Xrn1_N"/>
</dbReference>
<feature type="compositionally biased region" description="Acidic residues" evidence="5">
    <location>
        <begin position="685"/>
        <end position="694"/>
    </location>
</feature>
<evidence type="ECO:0000256" key="4">
    <source>
        <dbReference type="ARBA" id="ARBA00038299"/>
    </source>
</evidence>
<dbReference type="Pfam" id="PF03159">
    <property type="entry name" value="XRN_N"/>
    <property type="match status" value="1"/>
</dbReference>
<proteinExistence type="inferred from homology"/>
<name>A0A2P6N9N7_9EUKA</name>
<evidence type="ECO:0000259" key="9">
    <source>
        <dbReference type="Pfam" id="PF18332"/>
    </source>
</evidence>
<dbReference type="CDD" id="cd18673">
    <property type="entry name" value="PIN_XRN1-2-like"/>
    <property type="match status" value="1"/>
</dbReference>
<keyword evidence="3" id="KW-0269">Exonuclease</keyword>
<evidence type="ECO:0000259" key="7">
    <source>
        <dbReference type="Pfam" id="PF17846"/>
    </source>
</evidence>
<dbReference type="Gene3D" id="2.170.260.40">
    <property type="match status" value="1"/>
</dbReference>
<dbReference type="GO" id="GO:0004534">
    <property type="term" value="F:5'-3' RNA exonuclease activity"/>
    <property type="evidence" value="ECO:0007669"/>
    <property type="project" value="TreeGrafter"/>
</dbReference>
<dbReference type="InterPro" id="IPR041106">
    <property type="entry name" value="XRN1_D2_D3"/>
</dbReference>
<evidence type="ECO:0000313" key="12">
    <source>
        <dbReference type="Proteomes" id="UP000241769"/>
    </source>
</evidence>
<organism evidence="11 12">
    <name type="scientific">Planoprotostelium fungivorum</name>
    <dbReference type="NCBI Taxonomy" id="1890364"/>
    <lineage>
        <taxon>Eukaryota</taxon>
        <taxon>Amoebozoa</taxon>
        <taxon>Evosea</taxon>
        <taxon>Variosea</taxon>
        <taxon>Cavosteliida</taxon>
        <taxon>Cavosteliaceae</taxon>
        <taxon>Planoprotostelium</taxon>
    </lineage>
</organism>
<gene>
    <name evidence="11" type="ORF">PROFUN_11637</name>
</gene>
<feature type="compositionally biased region" description="Basic and acidic residues" evidence="5">
    <location>
        <begin position="110"/>
        <end position="129"/>
    </location>
</feature>
<feature type="compositionally biased region" description="Basic residues" evidence="5">
    <location>
        <begin position="698"/>
        <end position="709"/>
    </location>
</feature>